<protein>
    <submittedName>
        <fullName evidence="1">Uncharacterized protein</fullName>
    </submittedName>
</protein>
<accession>A0AAE1AJJ0</accession>
<organism evidence="1 2">
    <name type="scientific">Elysia crispata</name>
    <name type="common">lettuce slug</name>
    <dbReference type="NCBI Taxonomy" id="231223"/>
    <lineage>
        <taxon>Eukaryota</taxon>
        <taxon>Metazoa</taxon>
        <taxon>Spiralia</taxon>
        <taxon>Lophotrochozoa</taxon>
        <taxon>Mollusca</taxon>
        <taxon>Gastropoda</taxon>
        <taxon>Heterobranchia</taxon>
        <taxon>Euthyneura</taxon>
        <taxon>Panpulmonata</taxon>
        <taxon>Sacoglossa</taxon>
        <taxon>Placobranchoidea</taxon>
        <taxon>Plakobranchidae</taxon>
        <taxon>Elysia</taxon>
    </lineage>
</organism>
<name>A0AAE1AJJ0_9GAST</name>
<proteinExistence type="predicted"/>
<evidence type="ECO:0000313" key="1">
    <source>
        <dbReference type="EMBL" id="KAK3788391.1"/>
    </source>
</evidence>
<comment type="caution">
    <text evidence="1">The sequence shown here is derived from an EMBL/GenBank/DDBJ whole genome shotgun (WGS) entry which is preliminary data.</text>
</comment>
<dbReference type="Proteomes" id="UP001283361">
    <property type="component" value="Unassembled WGS sequence"/>
</dbReference>
<keyword evidence="2" id="KW-1185">Reference proteome</keyword>
<sequence length="143" mass="16036">MTKSLRGECHRAVKEQSLKTANYSALSGASPLRNNTAGRSTIIFMFSRLGRVGLHTQLVGSESVDYVSSLVGFNQETNMDLKNKSKANLLMHQQVSRAYRQQGYQWRSELARIGRREASSGDYVKAVEFASKQNFNKKTSELV</sequence>
<gene>
    <name evidence="1" type="ORF">RRG08_025116</name>
</gene>
<evidence type="ECO:0000313" key="2">
    <source>
        <dbReference type="Proteomes" id="UP001283361"/>
    </source>
</evidence>
<dbReference type="EMBL" id="JAWDGP010001769">
    <property type="protein sequence ID" value="KAK3788391.1"/>
    <property type="molecule type" value="Genomic_DNA"/>
</dbReference>
<dbReference type="AlphaFoldDB" id="A0AAE1AJJ0"/>
<reference evidence="1" key="1">
    <citation type="journal article" date="2023" name="G3 (Bethesda)">
        <title>A reference genome for the long-term kleptoplast-retaining sea slug Elysia crispata morphotype clarki.</title>
        <authorList>
            <person name="Eastman K.E."/>
            <person name="Pendleton A.L."/>
            <person name="Shaikh M.A."/>
            <person name="Suttiyut T."/>
            <person name="Ogas R."/>
            <person name="Tomko P."/>
            <person name="Gavelis G."/>
            <person name="Widhalm J.R."/>
            <person name="Wisecaver J.H."/>
        </authorList>
    </citation>
    <scope>NUCLEOTIDE SEQUENCE</scope>
    <source>
        <strain evidence="1">ECLA1</strain>
    </source>
</reference>